<comment type="subcellular location">
    <subcellularLocation>
        <location evidence="1">Membrane</location>
        <topology evidence="1">Single-pass type I membrane protein</topology>
    </subcellularLocation>
</comment>
<dbReference type="InterPro" id="IPR051824">
    <property type="entry name" value="LRR_Rcpt-Like_S/T_Kinase"/>
</dbReference>
<protein>
    <recommendedName>
        <fullName evidence="4">Protein kinase domain-containing protein</fullName>
    </recommendedName>
</protein>
<dbReference type="PROSITE" id="PS50011">
    <property type="entry name" value="PROTEIN_KINASE_DOM"/>
    <property type="match status" value="1"/>
</dbReference>
<dbReference type="Pfam" id="PF07714">
    <property type="entry name" value="PK_Tyr_Ser-Thr"/>
    <property type="match status" value="1"/>
</dbReference>
<proteinExistence type="predicted"/>
<feature type="binding site" evidence="2">
    <location>
        <position position="77"/>
    </location>
    <ligand>
        <name>ATP</name>
        <dbReference type="ChEBI" id="CHEBI:30616"/>
    </ligand>
</feature>
<dbReference type="PROSITE" id="PS00107">
    <property type="entry name" value="PROTEIN_KINASE_ATP"/>
    <property type="match status" value="1"/>
</dbReference>
<dbReference type="InterPro" id="IPR017441">
    <property type="entry name" value="Protein_kinase_ATP_BS"/>
</dbReference>
<comment type="caution">
    <text evidence="5">The sequence shown here is derived from an EMBL/GenBank/DDBJ whole genome shotgun (WGS) entry which is preliminary data.</text>
</comment>
<dbReference type="SUPFAM" id="SSF56112">
    <property type="entry name" value="Protein kinase-like (PK-like)"/>
    <property type="match status" value="1"/>
</dbReference>
<dbReference type="AlphaFoldDB" id="A0AAU9N5A8"/>
<evidence type="ECO:0000256" key="1">
    <source>
        <dbReference type="ARBA" id="ARBA00004479"/>
    </source>
</evidence>
<dbReference type="EMBL" id="CAKMRJ010003602">
    <property type="protein sequence ID" value="CAH1434481.1"/>
    <property type="molecule type" value="Genomic_DNA"/>
</dbReference>
<dbReference type="InterPro" id="IPR000719">
    <property type="entry name" value="Prot_kinase_dom"/>
</dbReference>
<gene>
    <name evidence="5" type="ORF">LVIROSA_LOCUS20997</name>
</gene>
<dbReference type="Gene3D" id="3.30.200.20">
    <property type="entry name" value="Phosphorylase Kinase, domain 1"/>
    <property type="match status" value="1"/>
</dbReference>
<dbReference type="Proteomes" id="UP001157418">
    <property type="component" value="Unassembled WGS sequence"/>
</dbReference>
<dbReference type="PANTHER" id="PTHR48006">
    <property type="entry name" value="LEUCINE-RICH REPEAT-CONTAINING PROTEIN DDB_G0281931-RELATED"/>
    <property type="match status" value="1"/>
</dbReference>
<dbReference type="GO" id="GO:0016020">
    <property type="term" value="C:membrane"/>
    <property type="evidence" value="ECO:0007669"/>
    <property type="project" value="UniProtKB-SubCell"/>
</dbReference>
<accession>A0AAU9N5A8</accession>
<keyword evidence="6" id="KW-1185">Reference proteome</keyword>
<keyword evidence="2" id="KW-0067">ATP-binding</keyword>
<feature type="signal peptide" evidence="3">
    <location>
        <begin position="1"/>
        <end position="16"/>
    </location>
</feature>
<evidence type="ECO:0000256" key="2">
    <source>
        <dbReference type="PROSITE-ProRule" id="PRU10141"/>
    </source>
</evidence>
<organism evidence="5 6">
    <name type="scientific">Lactuca virosa</name>
    <dbReference type="NCBI Taxonomy" id="75947"/>
    <lineage>
        <taxon>Eukaryota</taxon>
        <taxon>Viridiplantae</taxon>
        <taxon>Streptophyta</taxon>
        <taxon>Embryophyta</taxon>
        <taxon>Tracheophyta</taxon>
        <taxon>Spermatophyta</taxon>
        <taxon>Magnoliopsida</taxon>
        <taxon>eudicotyledons</taxon>
        <taxon>Gunneridae</taxon>
        <taxon>Pentapetalae</taxon>
        <taxon>asterids</taxon>
        <taxon>campanulids</taxon>
        <taxon>Asterales</taxon>
        <taxon>Asteraceae</taxon>
        <taxon>Cichorioideae</taxon>
        <taxon>Cichorieae</taxon>
        <taxon>Lactucinae</taxon>
        <taxon>Lactuca</taxon>
    </lineage>
</organism>
<reference evidence="5 6" key="1">
    <citation type="submission" date="2022-01" db="EMBL/GenBank/DDBJ databases">
        <authorList>
            <person name="Xiong W."/>
            <person name="Schranz E."/>
        </authorList>
    </citation>
    <scope>NUCLEOTIDE SEQUENCE [LARGE SCALE GENOMIC DNA]</scope>
</reference>
<evidence type="ECO:0000259" key="4">
    <source>
        <dbReference type="PROSITE" id="PS50011"/>
    </source>
</evidence>
<evidence type="ECO:0000313" key="5">
    <source>
        <dbReference type="EMBL" id="CAH1434481.1"/>
    </source>
</evidence>
<evidence type="ECO:0000313" key="6">
    <source>
        <dbReference type="Proteomes" id="UP001157418"/>
    </source>
</evidence>
<dbReference type="InterPro" id="IPR011009">
    <property type="entry name" value="Kinase-like_dom_sf"/>
</dbReference>
<dbReference type="InterPro" id="IPR001245">
    <property type="entry name" value="Ser-Thr/Tyr_kinase_cat_dom"/>
</dbReference>
<dbReference type="PANTHER" id="PTHR48006:SF66">
    <property type="entry name" value="PROTEIN KINASE DOMAIN-CONTAINING PROTEIN"/>
    <property type="match status" value="1"/>
</dbReference>
<dbReference type="GO" id="GO:0005524">
    <property type="term" value="F:ATP binding"/>
    <property type="evidence" value="ECO:0007669"/>
    <property type="project" value="UniProtKB-UniRule"/>
</dbReference>
<keyword evidence="3" id="KW-0732">Signal</keyword>
<feature type="domain" description="Protein kinase" evidence="4">
    <location>
        <begin position="49"/>
        <end position="100"/>
    </location>
</feature>
<sequence length="100" mass="11445">MCLILIILGVERLAFYMRERMRWERDLRGFNLQSFQFTYRQIRAVTRNFSASNKLGQGGFGVVYRGTLSDGTVIAVKQLSQTSNQGDREFVNETGLMTAI</sequence>
<name>A0AAU9N5A8_9ASTR</name>
<feature type="chain" id="PRO_5043964567" description="Protein kinase domain-containing protein" evidence="3">
    <location>
        <begin position="17"/>
        <end position="100"/>
    </location>
</feature>
<dbReference type="GO" id="GO:0004672">
    <property type="term" value="F:protein kinase activity"/>
    <property type="evidence" value="ECO:0007669"/>
    <property type="project" value="InterPro"/>
</dbReference>
<keyword evidence="2" id="KW-0547">Nucleotide-binding</keyword>
<evidence type="ECO:0000256" key="3">
    <source>
        <dbReference type="SAM" id="SignalP"/>
    </source>
</evidence>